<dbReference type="RefSeq" id="WP_278299873.1">
    <property type="nucleotide sequence ID" value="NZ_CP113498.1"/>
</dbReference>
<accession>A0ABY8HVX4</accession>
<reference evidence="2" key="1">
    <citation type="submission" date="2022-11" db="EMBL/GenBank/DDBJ databases">
        <title>Comparative genomic analysis of Mycoplasma feriruminatoris and the Mycoplasma mycoides cluster.</title>
        <authorList>
            <person name="Baby V."/>
            <person name="Ambroset C."/>
            <person name="Gaurivaud P."/>
            <person name="Boury C."/>
            <person name="Guichoux E."/>
            <person name="Lartigue C."/>
            <person name="Tardy F."/>
            <person name="Sirand-Pugnet P."/>
        </authorList>
    </citation>
    <scope>NUCLEOTIDE SEQUENCE [LARGE SCALE GENOMIC DNA]</scope>
    <source>
        <strain evidence="2">L15181</strain>
    </source>
</reference>
<keyword evidence="3" id="KW-1185">Reference proteome</keyword>
<dbReference type="EMBL" id="CP113498">
    <property type="protein sequence ID" value="WFQ93772.1"/>
    <property type="molecule type" value="Genomic_DNA"/>
</dbReference>
<protein>
    <submittedName>
        <fullName evidence="2">Lipoprotein</fullName>
    </submittedName>
</protein>
<dbReference type="InterPro" id="IPR002931">
    <property type="entry name" value="Transglutaminase-like"/>
</dbReference>
<evidence type="ECO:0000313" key="2">
    <source>
        <dbReference type="EMBL" id="WFQ93772.1"/>
    </source>
</evidence>
<proteinExistence type="predicted"/>
<keyword evidence="2" id="KW-0449">Lipoprotein</keyword>
<gene>
    <name evidence="2" type="ORF">MFERI15181_00692</name>
</gene>
<dbReference type="Pfam" id="PF01841">
    <property type="entry name" value="Transglut_core"/>
    <property type="match status" value="1"/>
</dbReference>
<dbReference type="PROSITE" id="PS51257">
    <property type="entry name" value="PROKAR_LIPOPROTEIN"/>
    <property type="match status" value="1"/>
</dbReference>
<feature type="domain" description="Transglutaminase-like" evidence="1">
    <location>
        <begin position="241"/>
        <end position="334"/>
    </location>
</feature>
<dbReference type="Gene3D" id="3.10.620.30">
    <property type="match status" value="1"/>
</dbReference>
<evidence type="ECO:0000313" key="3">
    <source>
        <dbReference type="Proteomes" id="UP001214039"/>
    </source>
</evidence>
<dbReference type="NCBIfam" id="NF045980">
    <property type="entry name" value="MAG6410_fam_LP"/>
    <property type="match status" value="1"/>
</dbReference>
<dbReference type="SUPFAM" id="SSF54001">
    <property type="entry name" value="Cysteine proteinases"/>
    <property type="match status" value="1"/>
</dbReference>
<name>A0ABY8HVX4_9MOLU</name>
<organism evidence="2 3">
    <name type="scientific">Mycoplasma feriruminatoris</name>
    <dbReference type="NCBI Taxonomy" id="1179777"/>
    <lineage>
        <taxon>Bacteria</taxon>
        <taxon>Bacillati</taxon>
        <taxon>Mycoplasmatota</taxon>
        <taxon>Mollicutes</taxon>
        <taxon>Mycoplasmataceae</taxon>
        <taxon>Mycoplasma</taxon>
    </lineage>
</organism>
<dbReference type="Proteomes" id="UP001214039">
    <property type="component" value="Chromosome"/>
</dbReference>
<evidence type="ECO:0000259" key="1">
    <source>
        <dbReference type="Pfam" id="PF01841"/>
    </source>
</evidence>
<sequence length="702" mass="81238">MTKKYNKKQIILSSVVLGSVVGVSVITTSCSFSKNYSLNSKVGEIPLSRNYKGNKNDFNIQISDSFDISKYSNYSLQKLENFYPEQKVEEFKEKQLSEEKIKEIIFNHNIPSNYYSHPKFKLEKQYITLDGEGQTEKLKLVDSKTNKEVENVNWYQRLRIPTDKLLNSEQNDDNTLVTLKKDGTISVKKFVDNSDAQAVELWAEYKGNLYKATVTVVPVHEVNIQKAKQEAKKIVNEWRELPTLEKITKAYEWMTANVKFNYSSTLIKGQTAYSSLVEKISVCTGYAKGFQMLMDELGILCTLITSDVSPRDVNGVKHVWNLVEIDGEWYHVDTTSDRIEKGQKQEYRFFLLHDDDFTKDDIFTRNTRNFGQRLRNLKSSNFVKNKEDIEALIDKNFEDKKTSPRILKVKTYQNMYGIISEVFEKAELEIKRYTVSKDSAYATYKIVNYWLEDKNKSEVKDVKVQSVDKYTESDTSKILGKYAIKINLSEKVDGLKAGNFTIENAMIKEAKQDGKSYILYLDHFKTFGNVTVKLIDIKKKGYKFNPLNQSVTFNVEKFKDKPQAIVKTIDENRVLITNVKPGMQYRNNINDWIDINQESFIANIVLGRLQFRFKDSYDKFASDVQNIEITKARDVYNMVKLEGSNTIIGVDNTMEYRVINKNSQWEKIIGTKIENLKSGTYEIRTKANDKQLASNPHQVTIN</sequence>
<dbReference type="InterPro" id="IPR038765">
    <property type="entry name" value="Papain-like_cys_pep_sf"/>
</dbReference>